<keyword evidence="1" id="KW-0328">Glycosyltransferase</keyword>
<evidence type="ECO:0000256" key="2">
    <source>
        <dbReference type="ARBA" id="ARBA00022679"/>
    </source>
</evidence>
<accession>A0A7X0IFQ6</accession>
<reference evidence="5 6" key="1">
    <citation type="submission" date="2020-08" db="EMBL/GenBank/DDBJ databases">
        <title>Sequencing the genomes of 1000 actinobacteria strains.</title>
        <authorList>
            <person name="Klenk H.-P."/>
        </authorList>
    </citation>
    <scope>NUCLEOTIDE SEQUENCE [LARGE SCALE GENOMIC DNA]</scope>
    <source>
        <strain evidence="5 6">DSM 44936</strain>
    </source>
</reference>
<feature type="domain" description="Glycosyltransferase subfamily 4-like N-terminal" evidence="4">
    <location>
        <begin position="18"/>
        <end position="182"/>
    </location>
</feature>
<dbReference type="Gene3D" id="3.40.50.2000">
    <property type="entry name" value="Glycogen Phosphorylase B"/>
    <property type="match status" value="2"/>
</dbReference>
<keyword evidence="2 5" id="KW-0808">Transferase</keyword>
<dbReference type="Pfam" id="PF13579">
    <property type="entry name" value="Glyco_trans_4_4"/>
    <property type="match status" value="1"/>
</dbReference>
<sequence length="396" mass="41607">MKIAIVALHELPSDLPAIAREFPGAHKVTVYTRRDGTDRKPRVKASSKVTVEYVAAGPAHPLAEHDLTPHIAEFSAHLAARWRKDRPDVVHAFSWTGGLAAVAATEGLGIPLVQSFPALGSAARRRPITRTAAADRAAAARVRVERAIGRRADAVVASCAAEAAELIRLGVPRGHIVVVPHGVDVERFRRQGPAAPHGDSPRLLFVGSLAPEGGAAVAIRALDGVPGAELVVAGDGTGEEYIERLRVLAKECGVEDRVTLLASVPPASLPKMMRGADIVLSLPATAPEGKIALQAMACGVPVIATAVGAHADSVVDGVTGLLVRPGDPALLALRARRLLGDLTRRTAMGFAGADRARSRYALERIARELVRVYEHATGQAQPMEALDTEAEESEAA</sequence>
<proteinExistence type="predicted"/>
<dbReference type="SUPFAM" id="SSF53756">
    <property type="entry name" value="UDP-Glycosyltransferase/glycogen phosphorylase"/>
    <property type="match status" value="1"/>
</dbReference>
<dbReference type="InterPro" id="IPR001296">
    <property type="entry name" value="Glyco_trans_1"/>
</dbReference>
<dbReference type="EMBL" id="JACHIU010000001">
    <property type="protein sequence ID" value="MBB6474405.1"/>
    <property type="molecule type" value="Genomic_DNA"/>
</dbReference>
<evidence type="ECO:0000313" key="6">
    <source>
        <dbReference type="Proteomes" id="UP000555564"/>
    </source>
</evidence>
<dbReference type="GO" id="GO:0016757">
    <property type="term" value="F:glycosyltransferase activity"/>
    <property type="evidence" value="ECO:0007669"/>
    <property type="project" value="UniProtKB-KW"/>
</dbReference>
<dbReference type="PANTHER" id="PTHR12526:SF635">
    <property type="entry name" value="GLYCOSYL TRANSFERASE GROUP 1"/>
    <property type="match status" value="1"/>
</dbReference>
<dbReference type="AlphaFoldDB" id="A0A7X0IFQ6"/>
<dbReference type="Proteomes" id="UP000555564">
    <property type="component" value="Unassembled WGS sequence"/>
</dbReference>
<name>A0A7X0IFQ6_9ACTN</name>
<keyword evidence="6" id="KW-1185">Reference proteome</keyword>
<dbReference type="InterPro" id="IPR028098">
    <property type="entry name" value="Glyco_trans_4-like_N"/>
</dbReference>
<organism evidence="5 6">
    <name type="scientific">Sphaerisporangium rubeum</name>
    <dbReference type="NCBI Taxonomy" id="321317"/>
    <lineage>
        <taxon>Bacteria</taxon>
        <taxon>Bacillati</taxon>
        <taxon>Actinomycetota</taxon>
        <taxon>Actinomycetes</taxon>
        <taxon>Streptosporangiales</taxon>
        <taxon>Streptosporangiaceae</taxon>
        <taxon>Sphaerisporangium</taxon>
    </lineage>
</organism>
<dbReference type="Pfam" id="PF00534">
    <property type="entry name" value="Glycos_transf_1"/>
    <property type="match status" value="1"/>
</dbReference>
<feature type="domain" description="Glycosyl transferase family 1" evidence="3">
    <location>
        <begin position="198"/>
        <end position="349"/>
    </location>
</feature>
<evidence type="ECO:0000313" key="5">
    <source>
        <dbReference type="EMBL" id="MBB6474405.1"/>
    </source>
</evidence>
<evidence type="ECO:0000259" key="4">
    <source>
        <dbReference type="Pfam" id="PF13579"/>
    </source>
</evidence>
<gene>
    <name evidence="5" type="ORF">BJ992_003836</name>
</gene>
<dbReference type="PANTHER" id="PTHR12526">
    <property type="entry name" value="GLYCOSYLTRANSFERASE"/>
    <property type="match status" value="1"/>
</dbReference>
<protein>
    <submittedName>
        <fullName evidence="5">Glycosyltransferase involved in cell wall biosynthesis</fullName>
    </submittedName>
</protein>
<comment type="caution">
    <text evidence="5">The sequence shown here is derived from an EMBL/GenBank/DDBJ whole genome shotgun (WGS) entry which is preliminary data.</text>
</comment>
<evidence type="ECO:0000259" key="3">
    <source>
        <dbReference type="Pfam" id="PF00534"/>
    </source>
</evidence>
<evidence type="ECO:0000256" key="1">
    <source>
        <dbReference type="ARBA" id="ARBA00022676"/>
    </source>
</evidence>
<dbReference type="RefSeq" id="WP_184982887.1">
    <property type="nucleotide sequence ID" value="NZ_JACHIU010000001.1"/>
</dbReference>